<evidence type="ECO:0000313" key="2">
    <source>
        <dbReference type="EMBL" id="EAT13498.1"/>
    </source>
</evidence>
<comment type="caution">
    <text evidence="2">The sequence shown here is derived from an EMBL/GenBank/DDBJ whole genome shotgun (WGS) entry which is preliminary data.</text>
</comment>
<dbReference type="AlphaFoldDB" id="Q1N6U4"/>
<evidence type="ECO:0000313" key="3">
    <source>
        <dbReference type="Proteomes" id="UP000004263"/>
    </source>
</evidence>
<dbReference type="PANTHER" id="PTHR30222">
    <property type="entry name" value="SPERMIDINE/PUTRESCINE-BINDING PERIPLASMIC PROTEIN"/>
    <property type="match status" value="1"/>
</dbReference>
<dbReference type="Gene3D" id="3.40.190.10">
    <property type="entry name" value="Periplasmic binding protein-like II"/>
    <property type="match status" value="2"/>
</dbReference>
<evidence type="ECO:0008006" key="4">
    <source>
        <dbReference type="Google" id="ProtNLM"/>
    </source>
</evidence>
<evidence type="ECO:0000256" key="1">
    <source>
        <dbReference type="ARBA" id="ARBA00022729"/>
    </source>
</evidence>
<proteinExistence type="predicted"/>
<dbReference type="HOGENOM" id="CLU_053523_0_0_6"/>
<gene>
    <name evidence="2" type="ORF">RED65_08909</name>
</gene>
<dbReference type="InterPro" id="IPR006059">
    <property type="entry name" value="SBP"/>
</dbReference>
<organism evidence="2 3">
    <name type="scientific">Bermanella marisrubri</name>
    <dbReference type="NCBI Taxonomy" id="207949"/>
    <lineage>
        <taxon>Bacteria</taxon>
        <taxon>Pseudomonadati</taxon>
        <taxon>Pseudomonadota</taxon>
        <taxon>Gammaproteobacteria</taxon>
        <taxon>Oceanospirillales</taxon>
        <taxon>Oceanospirillaceae</taxon>
        <taxon>Bermanella</taxon>
    </lineage>
</organism>
<dbReference type="EMBL" id="AAQH01000001">
    <property type="protein sequence ID" value="EAT13498.1"/>
    <property type="molecule type" value="Genomic_DNA"/>
</dbReference>
<protein>
    <recommendedName>
        <fullName evidence="4">Signal peptide prediction</fullName>
    </recommendedName>
</protein>
<dbReference type="SUPFAM" id="SSF53850">
    <property type="entry name" value="Periplasmic binding protein-like II"/>
    <property type="match status" value="1"/>
</dbReference>
<keyword evidence="1" id="KW-0732">Signal</keyword>
<dbReference type="Proteomes" id="UP000004263">
    <property type="component" value="Unassembled WGS sequence"/>
</dbReference>
<reference evidence="2 3" key="1">
    <citation type="submission" date="2006-03" db="EMBL/GenBank/DDBJ databases">
        <authorList>
            <person name="Pinhassi J."/>
            <person name="Pedros-Alio C."/>
            <person name="Ferriera S."/>
            <person name="Johnson J."/>
            <person name="Kravitz S."/>
            <person name="Halpern A."/>
            <person name="Remington K."/>
            <person name="Beeson K."/>
            <person name="Tran B."/>
            <person name="Rogers Y.-H."/>
            <person name="Friedman R."/>
            <person name="Venter J.C."/>
        </authorList>
    </citation>
    <scope>NUCLEOTIDE SEQUENCE [LARGE SCALE GENOMIC DNA]</scope>
    <source>
        <strain evidence="2 3">RED65</strain>
    </source>
</reference>
<dbReference type="Pfam" id="PF13416">
    <property type="entry name" value="SBP_bac_8"/>
    <property type="match status" value="1"/>
</dbReference>
<accession>Q1N6U4</accession>
<dbReference type="STRING" id="207949.RED65_08909"/>
<name>Q1N6U4_9GAMM</name>
<keyword evidence="3" id="KW-1185">Reference proteome</keyword>
<dbReference type="PANTHER" id="PTHR30222:SF17">
    <property type="entry name" value="SPERMIDINE_PUTRESCINE-BINDING PERIPLASMIC PROTEIN"/>
    <property type="match status" value="1"/>
</dbReference>
<sequence length="408" mass="45735">MAASVATTLAFPSIVSAVNRKPTIRVVGTHVTLQEEIKRQAEKDLGINIEFYPGGSAEVLLKASTNPESFDLYEQWSNSIKVLWRAGAIKPIQVDRIGNWSEINSISKTGRISERAQLGAGDAPNKLLYVQSDGTLSQKPSDSVSFVPYVHNVDSFGYNASFIEPGIPYETESWSWLLDKTNSGKVAIVNAPTIGVFDPALAVKAKGLMTFNDIGNLNRRELDQLFEIIVEYKRRGHFRGTWSSVPNSVYLMQSGQVNIQSMFSPGVASLRGNGIRCLYAAPKEGYRAWQGVMCLSSACEGERLDAVYQYMNWWLSGWPGAFIAKQGYYISNPDRSRPFMSENEWRYWYLGQATETNLKGTDAQVSVLAGETRRGGSYQKRFENIVVWNSVMDQYEYSLLKWKEFLLA</sequence>